<accession>B9W0T5</accession>
<sequence length="147" mass="16978">MAKVNLSQAAKLTGKNRTTIWRHIHSGKLSIERDRDGLPFVDTSELIRVYGELEPVATSDTKKKPHQATYSYEDLIAIVELLRKEQAEMKAEIENLTNRLTYIPEPNSKEQSPVTQSKKPEDDPDWPKEINTMGDIIKRREIQDKYE</sequence>
<keyword evidence="1" id="KW-0175">Coiled coil</keyword>
<evidence type="ECO:0000256" key="2">
    <source>
        <dbReference type="SAM" id="MobiDB-lite"/>
    </source>
</evidence>
<feature type="compositionally biased region" description="Basic and acidic residues" evidence="2">
    <location>
        <begin position="118"/>
        <end position="128"/>
    </location>
</feature>
<dbReference type="RefSeq" id="WP_012660739.1">
    <property type="nucleotide sequence ID" value="NC_012035.1"/>
</dbReference>
<organism evidence="3">
    <name type="scientific">Shewanella sp. 33B</name>
    <dbReference type="NCBI Taxonomy" id="592146"/>
    <lineage>
        <taxon>Bacteria</taxon>
        <taxon>Pseudomonadati</taxon>
        <taxon>Pseudomonadota</taxon>
        <taxon>Gammaproteobacteria</taxon>
        <taxon>Alteromonadales</taxon>
        <taxon>Shewanellaceae</taxon>
        <taxon>Shewanella</taxon>
    </lineage>
</organism>
<evidence type="ECO:0000256" key="1">
    <source>
        <dbReference type="SAM" id="Coils"/>
    </source>
</evidence>
<reference evidence="3" key="1">
    <citation type="journal article" date="2009" name="Plasmid">
        <title>Characterization of a cryptic plasmid pSFKW33 from Shewanella sp. 33B.</title>
        <authorList>
            <person name="Werbowy K."/>
            <person name="Cieslinski H."/>
            <person name="Kur J."/>
        </authorList>
    </citation>
    <scope>NUCLEOTIDE SEQUENCE</scope>
    <source>
        <strain evidence="3">33B</strain>
        <plasmid evidence="3">pSFKW33</plasmid>
    </source>
</reference>
<evidence type="ECO:0000313" key="3">
    <source>
        <dbReference type="EMBL" id="ACM47541.1"/>
    </source>
</evidence>
<name>B9W0T5_9GAMM</name>
<proteinExistence type="predicted"/>
<dbReference type="EMBL" id="FJ626843">
    <property type="protein sequence ID" value="ACM47541.1"/>
    <property type="molecule type" value="Genomic_DNA"/>
</dbReference>
<feature type="compositionally biased region" description="Basic and acidic residues" evidence="2">
    <location>
        <begin position="136"/>
        <end position="147"/>
    </location>
</feature>
<keyword evidence="3" id="KW-0614">Plasmid</keyword>
<gene>
    <name evidence="3" type="primary">exc1</name>
</gene>
<protein>
    <submittedName>
        <fullName evidence="3">Entry exclusion protein 1</fullName>
    </submittedName>
</protein>
<feature type="region of interest" description="Disordered" evidence="2">
    <location>
        <begin position="99"/>
        <end position="147"/>
    </location>
</feature>
<geneLocation type="plasmid" evidence="3">
    <name>pSFKW33</name>
</geneLocation>
<dbReference type="AlphaFoldDB" id="B9W0T5"/>
<feature type="coiled-coil region" evidence="1">
    <location>
        <begin position="72"/>
        <end position="99"/>
    </location>
</feature>